<reference evidence="2" key="1">
    <citation type="submission" date="2022-08" db="EMBL/GenBank/DDBJ databases">
        <title>Catabolic pathway analysis in culturable SAR92 clade bacteria reveals their overlooked roles in DMSP degradation in coastal seas.</title>
        <authorList>
            <person name="He X."/>
            <person name="Zhang X."/>
            <person name="Zhang Y."/>
        </authorList>
    </citation>
    <scope>NUCLEOTIDE SEQUENCE</scope>
    <source>
        <strain evidence="2">H455</strain>
    </source>
</reference>
<dbReference type="EMBL" id="CP103416">
    <property type="protein sequence ID" value="UVW36006.1"/>
    <property type="molecule type" value="Genomic_DNA"/>
</dbReference>
<evidence type="ECO:0000313" key="2">
    <source>
        <dbReference type="EMBL" id="UVW36006.1"/>
    </source>
</evidence>
<keyword evidence="1" id="KW-0802">TPR repeat</keyword>
<dbReference type="Proteomes" id="UP001059934">
    <property type="component" value="Chromosome"/>
</dbReference>
<dbReference type="PROSITE" id="PS50005">
    <property type="entry name" value="TPR"/>
    <property type="match status" value="1"/>
</dbReference>
<evidence type="ECO:0008006" key="4">
    <source>
        <dbReference type="Google" id="ProtNLM"/>
    </source>
</evidence>
<evidence type="ECO:0000313" key="3">
    <source>
        <dbReference type="Proteomes" id="UP001059934"/>
    </source>
</evidence>
<sequence>MDKPITTDSKQKGVQKLAIALLLLLASAVIFVLPSLVSEPWISGADQSQRVAVPSPTVVSPSTAAQKTQYRRDAQTVLAEIIQRRDRLLNKRGVEHWGAFEFKQAQKAVERGDQEYGFGDYKDALNSYQSALDGLTELEGKAHSLLQQAIEDATVAIEDSVLSTAVNATTLATAIAPENRTVIHLSQRTLTLPTVIDAMELGDQLVALDRLDRARQAFTEAVTADPEHKKAAAALASTEQKMTEQRFRSYMSDGFRALDQNRFTAATEAFEQAGTVYRAHAAVAQALAQVETRRSQLWVSNQIAQATELEAQEKWQQAVEVYKQLLATDGTLTEVRVKQIPVTVRADLDKRIKKTLSDPLALSTTSQFRRGQKVLQDASGIRNPGPVLQQQIAELRQVLKASQTPIQVLLTSDSNTDVTLFRVAKLGAFDKTAVSLKPGRYTVAGTRMGFRDVRIEFTLTDQGLDKPISISCNEAI</sequence>
<dbReference type="InterPro" id="IPR019734">
    <property type="entry name" value="TPR_rpt"/>
</dbReference>
<proteinExistence type="predicted"/>
<dbReference type="Gene3D" id="1.25.40.10">
    <property type="entry name" value="Tetratricopeptide repeat domain"/>
    <property type="match status" value="1"/>
</dbReference>
<dbReference type="SUPFAM" id="SSF48452">
    <property type="entry name" value="TPR-like"/>
    <property type="match status" value="1"/>
</dbReference>
<feature type="repeat" description="TPR" evidence="1">
    <location>
        <begin position="195"/>
        <end position="228"/>
    </location>
</feature>
<dbReference type="InterPro" id="IPR011990">
    <property type="entry name" value="TPR-like_helical_dom_sf"/>
</dbReference>
<evidence type="ECO:0000256" key="1">
    <source>
        <dbReference type="PROSITE-ProRule" id="PRU00339"/>
    </source>
</evidence>
<keyword evidence="3" id="KW-1185">Reference proteome</keyword>
<accession>A0ABY5TSG2</accession>
<organism evidence="2 3">
    <name type="scientific">SAR92 clade bacterium H455</name>
    <dbReference type="NCBI Taxonomy" id="2974818"/>
    <lineage>
        <taxon>Bacteria</taxon>
        <taxon>Pseudomonadati</taxon>
        <taxon>Pseudomonadota</taxon>
        <taxon>Gammaproteobacteria</taxon>
        <taxon>Cellvibrionales</taxon>
        <taxon>Porticoccaceae</taxon>
        <taxon>SAR92 clade</taxon>
    </lineage>
</organism>
<name>A0ABY5TSG2_9GAMM</name>
<gene>
    <name evidence="2" type="ORF">NYF23_05195</name>
</gene>
<protein>
    <recommendedName>
        <fullName evidence="4">Tetratricopeptide repeat protein</fullName>
    </recommendedName>
</protein>